<dbReference type="PROSITE" id="PS50041">
    <property type="entry name" value="C_TYPE_LECTIN_2"/>
    <property type="match status" value="1"/>
</dbReference>
<name>A0A6J1WRA4_GALME</name>
<dbReference type="GeneID" id="113517324"/>
<keyword evidence="4" id="KW-1185">Reference proteome</keyword>
<accession>A0A6J1WRA4</accession>
<sequence>MSFRILFVLFTTISLSTSKQYRSDYVYNRKSDAFYKLHIESLFKNPAIRACEVEGAQLMASITDYDIAQVHEMLKEYPDIGDYVWVQEEGPMENRQDIESEEALFTPSYHEDSGVNQMYNCDVLTRQGKIETGGCIRNMPFVCKVDAKDAYYDAECKVYGKDYQYEGDIGSCYKIPMVRVTWDQAYAECKAEGAHLVVINSEAEQLIVWNMTKAVMNANLMGDTWYFYAGYRANRPTDNSPRVFLTIFNQTLDEAGFNVWSRNEPNNYMNREYCGSIFKKDGRLNDIDCTGQRSFICEKEIK</sequence>
<feature type="signal peptide" evidence="2">
    <location>
        <begin position="1"/>
        <end position="18"/>
    </location>
</feature>
<gene>
    <name evidence="5" type="primary">LOC113517324</name>
</gene>
<protein>
    <submittedName>
        <fullName evidence="5">Hemolymph lipopolysaccharide-binding protein-like isoform X1</fullName>
    </submittedName>
</protein>
<keyword evidence="1" id="KW-1015">Disulfide bond</keyword>
<evidence type="ECO:0000256" key="2">
    <source>
        <dbReference type="SAM" id="SignalP"/>
    </source>
</evidence>
<dbReference type="Pfam" id="PF00059">
    <property type="entry name" value="Lectin_C"/>
    <property type="match status" value="1"/>
</dbReference>
<evidence type="ECO:0000256" key="1">
    <source>
        <dbReference type="ARBA" id="ARBA00023157"/>
    </source>
</evidence>
<dbReference type="PROSITE" id="PS00615">
    <property type="entry name" value="C_TYPE_LECTIN_1"/>
    <property type="match status" value="1"/>
</dbReference>
<dbReference type="Gene3D" id="3.10.100.10">
    <property type="entry name" value="Mannose-Binding Protein A, subunit A"/>
    <property type="match status" value="1"/>
</dbReference>
<evidence type="ECO:0000259" key="3">
    <source>
        <dbReference type="PROSITE" id="PS50041"/>
    </source>
</evidence>
<dbReference type="PANTHER" id="PTHR22803">
    <property type="entry name" value="MANNOSE, PHOSPHOLIPASE, LECTIN RECEPTOR RELATED"/>
    <property type="match status" value="1"/>
</dbReference>
<proteinExistence type="predicted"/>
<evidence type="ECO:0000313" key="5">
    <source>
        <dbReference type="RefSeq" id="XP_026757778.1"/>
    </source>
</evidence>
<dbReference type="OrthoDB" id="418245at2759"/>
<dbReference type="SUPFAM" id="SSF56436">
    <property type="entry name" value="C-type lectin-like"/>
    <property type="match status" value="2"/>
</dbReference>
<dbReference type="Proteomes" id="UP001652740">
    <property type="component" value="Unplaced"/>
</dbReference>
<dbReference type="InterPro" id="IPR016187">
    <property type="entry name" value="CTDL_fold"/>
</dbReference>
<organism evidence="4 5">
    <name type="scientific">Galleria mellonella</name>
    <name type="common">Greater wax moth</name>
    <dbReference type="NCBI Taxonomy" id="7137"/>
    <lineage>
        <taxon>Eukaryota</taxon>
        <taxon>Metazoa</taxon>
        <taxon>Ecdysozoa</taxon>
        <taxon>Arthropoda</taxon>
        <taxon>Hexapoda</taxon>
        <taxon>Insecta</taxon>
        <taxon>Pterygota</taxon>
        <taxon>Neoptera</taxon>
        <taxon>Endopterygota</taxon>
        <taxon>Lepidoptera</taxon>
        <taxon>Glossata</taxon>
        <taxon>Ditrysia</taxon>
        <taxon>Pyraloidea</taxon>
        <taxon>Pyralidae</taxon>
        <taxon>Galleriinae</taxon>
        <taxon>Galleria</taxon>
    </lineage>
</organism>
<dbReference type="InterPro" id="IPR016186">
    <property type="entry name" value="C-type_lectin-like/link_sf"/>
</dbReference>
<dbReference type="InterPro" id="IPR018378">
    <property type="entry name" value="C-type_lectin_CS"/>
</dbReference>
<dbReference type="KEGG" id="gmw:113517324"/>
<dbReference type="SMART" id="SM00034">
    <property type="entry name" value="CLECT"/>
    <property type="match status" value="1"/>
</dbReference>
<keyword evidence="2" id="KW-0732">Signal</keyword>
<feature type="chain" id="PRO_5026757060" evidence="2">
    <location>
        <begin position="19"/>
        <end position="302"/>
    </location>
</feature>
<dbReference type="InParanoid" id="A0A6J1WRA4"/>
<evidence type="ECO:0000313" key="4">
    <source>
        <dbReference type="Proteomes" id="UP001652740"/>
    </source>
</evidence>
<dbReference type="RefSeq" id="XP_026757778.1">
    <property type="nucleotide sequence ID" value="XM_026901977.3"/>
</dbReference>
<reference evidence="5" key="1">
    <citation type="submission" date="2025-08" db="UniProtKB">
        <authorList>
            <consortium name="RefSeq"/>
        </authorList>
    </citation>
    <scope>IDENTIFICATION</scope>
    <source>
        <tissue evidence="5">Whole larvae</tissue>
    </source>
</reference>
<dbReference type="InterPro" id="IPR050111">
    <property type="entry name" value="C-type_lectin/snaclec_domain"/>
</dbReference>
<dbReference type="AlphaFoldDB" id="A0A6J1WRA4"/>
<dbReference type="CDD" id="cd00037">
    <property type="entry name" value="CLECT"/>
    <property type="match status" value="1"/>
</dbReference>
<dbReference type="InterPro" id="IPR001304">
    <property type="entry name" value="C-type_lectin-like"/>
</dbReference>
<feature type="domain" description="C-type lectin" evidence="3">
    <location>
        <begin position="170"/>
        <end position="298"/>
    </location>
</feature>